<dbReference type="RefSeq" id="WP_146786832.1">
    <property type="nucleotide sequence ID" value="NZ_BAABIO010000001.1"/>
</dbReference>
<name>A0A5B8UIH4_9BACT</name>
<keyword evidence="9" id="KW-1185">Reference proteome</keyword>
<evidence type="ECO:0000256" key="2">
    <source>
        <dbReference type="ARBA" id="ARBA00006434"/>
    </source>
</evidence>
<evidence type="ECO:0000256" key="6">
    <source>
        <dbReference type="RuleBase" id="RU362091"/>
    </source>
</evidence>
<protein>
    <submittedName>
        <fullName evidence="8">Sodium/solute symporter</fullName>
    </submittedName>
</protein>
<dbReference type="InterPro" id="IPR038377">
    <property type="entry name" value="Na/Glc_symporter_sf"/>
</dbReference>
<dbReference type="PANTHER" id="PTHR11819">
    <property type="entry name" value="SOLUTE CARRIER FAMILY 5"/>
    <property type="match status" value="1"/>
</dbReference>
<dbReference type="Proteomes" id="UP000321204">
    <property type="component" value="Chromosome"/>
</dbReference>
<feature type="transmembrane region" description="Helical" evidence="7">
    <location>
        <begin position="6"/>
        <end position="27"/>
    </location>
</feature>
<feature type="transmembrane region" description="Helical" evidence="7">
    <location>
        <begin position="579"/>
        <end position="597"/>
    </location>
</feature>
<feature type="transmembrane region" description="Helical" evidence="7">
    <location>
        <begin position="48"/>
        <end position="69"/>
    </location>
</feature>
<feature type="transmembrane region" description="Helical" evidence="7">
    <location>
        <begin position="75"/>
        <end position="104"/>
    </location>
</feature>
<feature type="transmembrane region" description="Helical" evidence="7">
    <location>
        <begin position="464"/>
        <end position="482"/>
    </location>
</feature>
<gene>
    <name evidence="8" type="ORF">FSB75_10670</name>
</gene>
<dbReference type="AlphaFoldDB" id="A0A5B8UIH4"/>
<evidence type="ECO:0000256" key="5">
    <source>
        <dbReference type="ARBA" id="ARBA00023136"/>
    </source>
</evidence>
<dbReference type="GO" id="GO:0005412">
    <property type="term" value="F:D-glucose:sodium symporter activity"/>
    <property type="evidence" value="ECO:0007669"/>
    <property type="project" value="TreeGrafter"/>
</dbReference>
<evidence type="ECO:0000256" key="3">
    <source>
        <dbReference type="ARBA" id="ARBA00022692"/>
    </source>
</evidence>
<comment type="subcellular location">
    <subcellularLocation>
        <location evidence="1">Membrane</location>
        <topology evidence="1">Multi-pass membrane protein</topology>
    </subcellularLocation>
</comment>
<dbReference type="Pfam" id="PF00474">
    <property type="entry name" value="SSF"/>
    <property type="match status" value="2"/>
</dbReference>
<proteinExistence type="inferred from homology"/>
<dbReference type="PROSITE" id="PS50283">
    <property type="entry name" value="NA_SOLUT_SYMP_3"/>
    <property type="match status" value="1"/>
</dbReference>
<feature type="transmembrane region" description="Helical" evidence="7">
    <location>
        <begin position="159"/>
        <end position="178"/>
    </location>
</feature>
<keyword evidence="3 7" id="KW-0812">Transmembrane</keyword>
<sequence>MNSLQPIDFIVFLVYFVIVASYGYWVYNKKKKAAVTASHDYFLAEGSLTWWAIGASLIASNISAEQFIGMSGNGYFVGISVAAYEWLAALALIIIAVWFMPVYLKNRIYTMPQFLKTRYNETVSLIMAIFWLLLYVFVNLTSILYLGAIAISGLIGPEYLHTVMLALAVFALIITLGGMKVIGYTDVIQVAVLIIGGFATIYFALTIVSEKFGLGRDAIAGFKTLMQHSPEHFKMILPKPDAATVSAATGGDVAAQNTIDKYLILPGITMYFAGQWIVNLNYWGCNQYITQRALGADLQTARKGILFAGFLKLMMPIIVMLPGIAAYVLHTSGNLPGLRGMDDAYSAILGFLPSGLKGLAIAALTAAIVASLAGKLNSIGTIFTLDIYMKYFKKHDIHAANTARAVAAEAGTAHVEKTTDSDEKQMVWTGRIVALVAIILAIVFEWKDFLGIGGKGGFTFIQEYTGFISPGVFAMFILGMFWKRTTGAAAVAGLLTGLAMSIFFKLYAVPLFGHETLLYTAFPTIEDGKQVWRIPFLINMGWAFFFTMLVMVSISLAGPRVNPKAFVLDRQMFKLKPSVVAMIVTTVLILTAIYAKFW</sequence>
<evidence type="ECO:0000313" key="8">
    <source>
        <dbReference type="EMBL" id="QEC56333.1"/>
    </source>
</evidence>
<evidence type="ECO:0000256" key="7">
    <source>
        <dbReference type="SAM" id="Phobius"/>
    </source>
</evidence>
<dbReference type="EMBL" id="CP042433">
    <property type="protein sequence ID" value="QEC56333.1"/>
    <property type="molecule type" value="Genomic_DNA"/>
</dbReference>
<evidence type="ECO:0000313" key="9">
    <source>
        <dbReference type="Proteomes" id="UP000321204"/>
    </source>
</evidence>
<dbReference type="NCBIfam" id="TIGR00813">
    <property type="entry name" value="sss"/>
    <property type="match status" value="1"/>
</dbReference>
<feature type="transmembrane region" description="Helical" evidence="7">
    <location>
        <begin position="304"/>
        <end position="328"/>
    </location>
</feature>
<reference evidence="8 9" key="1">
    <citation type="journal article" date="2015" name="Int. J. Syst. Evol. Microbiol.">
        <title>Flavisolibacter ginsenosidimutans sp. nov., with ginsenoside-converting activity isolated from soil used for cultivating ginseng.</title>
        <authorList>
            <person name="Zhao Y."/>
            <person name="Liu Q."/>
            <person name="Kang M.S."/>
            <person name="Jin F."/>
            <person name="Yu H."/>
            <person name="Im W.T."/>
        </authorList>
    </citation>
    <scope>NUCLEOTIDE SEQUENCE [LARGE SCALE GENOMIC DNA]</scope>
    <source>
        <strain evidence="8 9">Gsoil 636</strain>
    </source>
</reference>
<dbReference type="GO" id="GO:0005886">
    <property type="term" value="C:plasma membrane"/>
    <property type="evidence" value="ECO:0007669"/>
    <property type="project" value="TreeGrafter"/>
</dbReference>
<dbReference type="KEGG" id="fgg:FSB75_10670"/>
<dbReference type="OrthoDB" id="9814523at2"/>
<keyword evidence="4 7" id="KW-1133">Transmembrane helix</keyword>
<dbReference type="InterPro" id="IPR001734">
    <property type="entry name" value="Na/solute_symporter"/>
</dbReference>
<feature type="transmembrane region" description="Helical" evidence="7">
    <location>
        <begin position="426"/>
        <end position="444"/>
    </location>
</feature>
<feature type="transmembrane region" description="Helical" evidence="7">
    <location>
        <begin position="190"/>
        <end position="208"/>
    </location>
</feature>
<evidence type="ECO:0000256" key="4">
    <source>
        <dbReference type="ARBA" id="ARBA00022989"/>
    </source>
</evidence>
<dbReference type="PANTHER" id="PTHR11819:SF195">
    <property type="entry name" value="SODIUM_GLUCOSE COTRANSPORTER 4"/>
    <property type="match status" value="1"/>
</dbReference>
<organism evidence="8 9">
    <name type="scientific">Flavisolibacter ginsenosidimutans</name>
    <dbReference type="NCBI Taxonomy" id="661481"/>
    <lineage>
        <taxon>Bacteria</taxon>
        <taxon>Pseudomonadati</taxon>
        <taxon>Bacteroidota</taxon>
        <taxon>Chitinophagia</taxon>
        <taxon>Chitinophagales</taxon>
        <taxon>Chitinophagaceae</taxon>
        <taxon>Flavisolibacter</taxon>
    </lineage>
</organism>
<feature type="transmembrane region" description="Helical" evidence="7">
    <location>
        <begin position="532"/>
        <end position="558"/>
    </location>
</feature>
<feature type="transmembrane region" description="Helical" evidence="7">
    <location>
        <begin position="262"/>
        <end position="283"/>
    </location>
</feature>
<keyword evidence="5 7" id="KW-0472">Membrane</keyword>
<accession>A0A5B8UIH4</accession>
<feature type="transmembrane region" description="Helical" evidence="7">
    <location>
        <begin position="348"/>
        <end position="373"/>
    </location>
</feature>
<dbReference type="Gene3D" id="1.20.1730.10">
    <property type="entry name" value="Sodium/glucose cotransporter"/>
    <property type="match status" value="1"/>
</dbReference>
<comment type="similarity">
    <text evidence="2 6">Belongs to the sodium:solute symporter (SSF) (TC 2.A.21) family.</text>
</comment>
<evidence type="ECO:0000256" key="1">
    <source>
        <dbReference type="ARBA" id="ARBA00004141"/>
    </source>
</evidence>
<feature type="transmembrane region" description="Helical" evidence="7">
    <location>
        <begin position="125"/>
        <end position="153"/>
    </location>
</feature>
<feature type="transmembrane region" description="Helical" evidence="7">
    <location>
        <begin position="489"/>
        <end position="512"/>
    </location>
</feature>